<evidence type="ECO:0000313" key="3">
    <source>
        <dbReference type="Proteomes" id="UP000005667"/>
    </source>
</evidence>
<dbReference type="InterPro" id="IPR035308">
    <property type="entry name" value="DUF5368"/>
</dbReference>
<dbReference type="HOGENOM" id="CLU_163379_0_0_5"/>
<sequence>MKEFDLAVFLVVFQEMLGPLLWILPALGIAGLAAFVAVLLHEGGLVSRRLVRSEIVGVLGGFAALGLMATVTISGFSDAGGPVDWLLVGLIWGVGLVGATILAYAVQGLFAWKAPHGH</sequence>
<evidence type="ECO:0000313" key="2">
    <source>
        <dbReference type="EMBL" id="CBS88512.1"/>
    </source>
</evidence>
<keyword evidence="1" id="KW-1133">Transmembrane helix</keyword>
<proteinExistence type="predicted"/>
<dbReference type="EMBL" id="FQ311869">
    <property type="protein sequence ID" value="CBS88512.1"/>
    <property type="molecule type" value="Genomic_DNA"/>
</dbReference>
<keyword evidence="2" id="KW-0614">Plasmid</keyword>
<gene>
    <name evidence="2" type="ordered locus">AZOLI_p10220</name>
</gene>
<feature type="transmembrane region" description="Helical" evidence="1">
    <location>
        <begin position="53"/>
        <end position="73"/>
    </location>
</feature>
<dbReference type="RefSeq" id="WP_014187970.1">
    <property type="nucleotide sequence ID" value="NC_016585.1"/>
</dbReference>
<dbReference type="Pfam" id="PF17336">
    <property type="entry name" value="DUF5368"/>
    <property type="match status" value="1"/>
</dbReference>
<keyword evidence="1" id="KW-0472">Membrane</keyword>
<feature type="transmembrane region" description="Helical" evidence="1">
    <location>
        <begin position="85"/>
        <end position="106"/>
    </location>
</feature>
<name>G7ZA61_AZOL4</name>
<organism evidence="2 3">
    <name type="scientific">Azospirillum lipoferum (strain 4B)</name>
    <dbReference type="NCBI Taxonomy" id="862719"/>
    <lineage>
        <taxon>Bacteria</taxon>
        <taxon>Pseudomonadati</taxon>
        <taxon>Pseudomonadota</taxon>
        <taxon>Alphaproteobacteria</taxon>
        <taxon>Rhodospirillales</taxon>
        <taxon>Azospirillaceae</taxon>
        <taxon>Azospirillum</taxon>
    </lineage>
</organism>
<keyword evidence="1" id="KW-0812">Transmembrane</keyword>
<dbReference type="Proteomes" id="UP000005667">
    <property type="component" value="Plasmid AZO_p1"/>
</dbReference>
<evidence type="ECO:0008006" key="4">
    <source>
        <dbReference type="Google" id="ProtNLM"/>
    </source>
</evidence>
<protein>
    <recommendedName>
        <fullName evidence="4">DUF5368 domain-containing protein</fullName>
    </recommendedName>
</protein>
<dbReference type="KEGG" id="ali:AZOLI_p10220"/>
<reference evidence="3" key="1">
    <citation type="journal article" date="2011" name="PLoS Genet.">
        <title>Azospirillum genomes reveal transition of bacteria from aquatic to terrestrial environments.</title>
        <authorList>
            <person name="Wisniewski-Dye F."/>
            <person name="Borziak K."/>
            <person name="Khalsa-Moyers G."/>
            <person name="Alexandre G."/>
            <person name="Sukharnikov L.O."/>
            <person name="Wuichet K."/>
            <person name="Hurst G.B."/>
            <person name="McDonald W.H."/>
            <person name="Robertson J.S."/>
            <person name="Barbe V."/>
            <person name="Calteau A."/>
            <person name="Rouy Z."/>
            <person name="Mangenot S."/>
            <person name="Prigent-Combaret C."/>
            <person name="Normand P."/>
            <person name="Boyer M."/>
            <person name="Siguier P."/>
            <person name="Dessaux Y."/>
            <person name="Elmerich C."/>
            <person name="Condemine G."/>
            <person name="Krishnen G."/>
            <person name="Kennedy I."/>
            <person name="Paterson A.H."/>
            <person name="Gonzalez V."/>
            <person name="Mavingui P."/>
            <person name="Zhulin I.B."/>
        </authorList>
    </citation>
    <scope>NUCLEOTIDE SEQUENCE [LARGE SCALE GENOMIC DNA]</scope>
    <source>
        <strain evidence="3">4B</strain>
    </source>
</reference>
<evidence type="ECO:0000256" key="1">
    <source>
        <dbReference type="SAM" id="Phobius"/>
    </source>
</evidence>
<keyword evidence="3" id="KW-1185">Reference proteome</keyword>
<feature type="transmembrane region" description="Helical" evidence="1">
    <location>
        <begin position="20"/>
        <end position="41"/>
    </location>
</feature>
<dbReference type="AlphaFoldDB" id="G7ZA61"/>
<geneLocation type="plasmid" evidence="2 3">
    <name>AZO_p1</name>
</geneLocation>
<accession>G7ZA61</accession>